<sequence>MLLCYVCLKARTTSSPAKNPRQGRGTRPNDQCMDCGHMMCDETCVVQKAQDPIGAWIFGLAAKNRLSVLPWESDRKGSGRIATFGTWSLSAGLAYSVVNAGTTTTLPLTREQKNSAKDSSTRDVAEETIRPECLATICHARTVALNLGQKSIMKGWLICLRKRSAGHHRTISRANQISRHLTRTRPHPRIYHQFKQTRPPSQRVSLHRHTWCHLKRPRQHLHRNYHGLGSAHGVSNWDILRQT</sequence>
<reference evidence="2" key="1">
    <citation type="journal article" date="2021" name="BMC Genomics">
        <title>Chromosome-level genome assembly and manually-curated proteome of model necrotroph Parastagonospora nodorum Sn15 reveals a genome-wide trove of candidate effector homologs, and redundancy of virulence-related functions within an accessory chromosome.</title>
        <authorList>
            <person name="Bertazzoni S."/>
            <person name="Jones D.A.B."/>
            <person name="Phan H.T."/>
            <person name="Tan K.-C."/>
            <person name="Hane J.K."/>
        </authorList>
    </citation>
    <scope>NUCLEOTIDE SEQUENCE [LARGE SCALE GENOMIC DNA]</scope>
    <source>
        <strain evidence="2">SN15 / ATCC MYA-4574 / FGSC 10173)</strain>
    </source>
</reference>
<evidence type="ECO:0000313" key="1">
    <source>
        <dbReference type="EMBL" id="QRC90086.1"/>
    </source>
</evidence>
<proteinExistence type="predicted"/>
<keyword evidence="2" id="KW-1185">Reference proteome</keyword>
<dbReference type="Proteomes" id="UP000663193">
    <property type="component" value="Chromosome 1"/>
</dbReference>
<gene>
    <name evidence="1" type="ORF">JI435_095050</name>
</gene>
<protein>
    <submittedName>
        <fullName evidence="1">Uncharacterized protein</fullName>
    </submittedName>
</protein>
<dbReference type="VEuPathDB" id="FungiDB:JI435_095050"/>
<evidence type="ECO:0000313" key="2">
    <source>
        <dbReference type="Proteomes" id="UP000663193"/>
    </source>
</evidence>
<dbReference type="AlphaFoldDB" id="A0A7U2ENG5"/>
<dbReference type="EMBL" id="CP069023">
    <property type="protein sequence ID" value="QRC90086.1"/>
    <property type="molecule type" value="Genomic_DNA"/>
</dbReference>
<accession>A0A7U2ENG5</accession>
<name>A0A7U2ENG5_PHANO</name>
<organism evidence="1 2">
    <name type="scientific">Phaeosphaeria nodorum (strain SN15 / ATCC MYA-4574 / FGSC 10173)</name>
    <name type="common">Glume blotch fungus</name>
    <name type="synonym">Parastagonospora nodorum</name>
    <dbReference type="NCBI Taxonomy" id="321614"/>
    <lineage>
        <taxon>Eukaryota</taxon>
        <taxon>Fungi</taxon>
        <taxon>Dikarya</taxon>
        <taxon>Ascomycota</taxon>
        <taxon>Pezizomycotina</taxon>
        <taxon>Dothideomycetes</taxon>
        <taxon>Pleosporomycetidae</taxon>
        <taxon>Pleosporales</taxon>
        <taxon>Pleosporineae</taxon>
        <taxon>Phaeosphaeriaceae</taxon>
        <taxon>Parastagonospora</taxon>
    </lineage>
</organism>